<evidence type="ECO:0000313" key="2">
    <source>
        <dbReference type="Proteomes" id="UP000198211"/>
    </source>
</evidence>
<organism evidence="1 2">
    <name type="scientific">Phytophthora megakarya</name>
    <dbReference type="NCBI Taxonomy" id="4795"/>
    <lineage>
        <taxon>Eukaryota</taxon>
        <taxon>Sar</taxon>
        <taxon>Stramenopiles</taxon>
        <taxon>Oomycota</taxon>
        <taxon>Peronosporomycetes</taxon>
        <taxon>Peronosporales</taxon>
        <taxon>Peronosporaceae</taxon>
        <taxon>Phytophthora</taxon>
    </lineage>
</organism>
<sequence>MFTGGGPDEQYLAFSIDDVALVTLPARDDPIFAVLEYKAKTRPRTIASKQGLSDQLGWFQTFAMNCETDDFWLKSLIPEQSHRSQLIYNIICCYLKNGFIVYAFPTKIIRVVHVIAGEDITVPPTASSAELGHCGDSSTLKQHLSLQRLTTSKIEEQGKPGPAAKHIIPLHGID</sequence>
<dbReference type="AlphaFoldDB" id="A0A225W8A5"/>
<name>A0A225W8A5_9STRA</name>
<dbReference type="EMBL" id="NBNE01001450">
    <property type="protein sequence ID" value="OWZ13966.1"/>
    <property type="molecule type" value="Genomic_DNA"/>
</dbReference>
<keyword evidence="2" id="KW-1185">Reference proteome</keyword>
<comment type="caution">
    <text evidence="1">The sequence shown here is derived from an EMBL/GenBank/DDBJ whole genome shotgun (WGS) entry which is preliminary data.</text>
</comment>
<dbReference type="OrthoDB" id="125260at2759"/>
<dbReference type="Proteomes" id="UP000198211">
    <property type="component" value="Unassembled WGS sequence"/>
</dbReference>
<evidence type="ECO:0000313" key="1">
    <source>
        <dbReference type="EMBL" id="OWZ13966.1"/>
    </source>
</evidence>
<accession>A0A225W8A5</accession>
<gene>
    <name evidence="1" type="ORF">PHMEG_00012623</name>
</gene>
<protein>
    <submittedName>
        <fullName evidence="1">Uncharacterized protein</fullName>
    </submittedName>
</protein>
<proteinExistence type="predicted"/>
<reference evidence="2" key="1">
    <citation type="submission" date="2017-03" db="EMBL/GenBank/DDBJ databases">
        <title>Phytopthora megakarya and P. palmivora, two closely related causual agents of cacao black pod achieved similar genome size and gene model numbers by different mechanisms.</title>
        <authorList>
            <person name="Ali S."/>
            <person name="Shao J."/>
            <person name="Larry D.J."/>
            <person name="Kronmiller B."/>
            <person name="Shen D."/>
            <person name="Strem M.D."/>
            <person name="Melnick R.L."/>
            <person name="Guiltinan M.J."/>
            <person name="Tyler B.M."/>
            <person name="Meinhardt L.W."/>
            <person name="Bailey B.A."/>
        </authorList>
    </citation>
    <scope>NUCLEOTIDE SEQUENCE [LARGE SCALE GENOMIC DNA]</scope>
    <source>
        <strain evidence="2">zdho120</strain>
    </source>
</reference>